<proteinExistence type="predicted"/>
<dbReference type="Proteomes" id="UP001144805">
    <property type="component" value="Unassembled WGS sequence"/>
</dbReference>
<keyword evidence="2" id="KW-0378">Hydrolase</keyword>
<dbReference type="EMBL" id="JAPKNK010000002">
    <property type="protein sequence ID" value="MCX5568742.1"/>
    <property type="molecule type" value="Genomic_DNA"/>
</dbReference>
<dbReference type="AlphaFoldDB" id="A0A9X3IKE7"/>
<evidence type="ECO:0000259" key="1">
    <source>
        <dbReference type="Pfam" id="PF13472"/>
    </source>
</evidence>
<name>A0A9X3IKE7_9HYPH</name>
<dbReference type="RefSeq" id="WP_266337710.1">
    <property type="nucleotide sequence ID" value="NZ_JAPKNK010000002.1"/>
</dbReference>
<dbReference type="CDD" id="cd00229">
    <property type="entry name" value="SGNH_hydrolase"/>
    <property type="match status" value="1"/>
</dbReference>
<keyword evidence="3" id="KW-1185">Reference proteome</keyword>
<gene>
    <name evidence="2" type="ORF">OSH07_06025</name>
</gene>
<protein>
    <submittedName>
        <fullName evidence="2">SGNH/GDSL hydrolase family protein</fullName>
    </submittedName>
</protein>
<organism evidence="2 3">
    <name type="scientific">Kaistia nematophila</name>
    <dbReference type="NCBI Taxonomy" id="2994654"/>
    <lineage>
        <taxon>Bacteria</taxon>
        <taxon>Pseudomonadati</taxon>
        <taxon>Pseudomonadota</taxon>
        <taxon>Alphaproteobacteria</taxon>
        <taxon>Hyphomicrobiales</taxon>
        <taxon>Kaistiaceae</taxon>
        <taxon>Kaistia</taxon>
    </lineage>
</organism>
<comment type="caution">
    <text evidence="2">The sequence shown here is derived from an EMBL/GenBank/DDBJ whole genome shotgun (WGS) entry which is preliminary data.</text>
</comment>
<evidence type="ECO:0000313" key="3">
    <source>
        <dbReference type="Proteomes" id="UP001144805"/>
    </source>
</evidence>
<dbReference type="Pfam" id="PF13472">
    <property type="entry name" value="Lipase_GDSL_2"/>
    <property type="match status" value="1"/>
</dbReference>
<dbReference type="SUPFAM" id="SSF52266">
    <property type="entry name" value="SGNH hydrolase"/>
    <property type="match status" value="1"/>
</dbReference>
<evidence type="ECO:0000313" key="2">
    <source>
        <dbReference type="EMBL" id="MCX5568742.1"/>
    </source>
</evidence>
<sequence length="393" mass="43032">MALRTIVIGGSNTVMQPGYWPTLLARMAHRGLPLDVIADLSVGGTTSGFGLFQLKANEHHLANAEVLIIEYALNDAFVYGDERRPFRHWARFYEGVIRHALSINPDLRIVSLVFGQRGGSYISSVPSIDAGMHYLSDWYDTAIVNVSRQLMRRFGREVVTDPSFYADQGHYSRPIATTIVADIIADDLERILAAPFRPRGMPLPVDPYHFADARIIDAKTLIETCGLPPRVYSNRRFAATTADLGDFRLKLTFDKGRPLALSYVCAPDISPLEIAMASDTVEAAMLKGGVRDGAFKFLLSMLSCDFLYPGPALLQEPASFTCSLQASQNVPGVTRHVPKDNVAHADGDGSRPRVMPLLGMLYTGTLKSCVAEPVADLRPQPAAATERIEAPSN</sequence>
<dbReference type="GO" id="GO:0016787">
    <property type="term" value="F:hydrolase activity"/>
    <property type="evidence" value="ECO:0007669"/>
    <property type="project" value="UniProtKB-KW"/>
</dbReference>
<reference evidence="2" key="1">
    <citation type="submission" date="2022-11" db="EMBL/GenBank/DDBJ databases">
        <title>Biodiversity and phylogenetic relationships of bacteria.</title>
        <authorList>
            <person name="Machado R.A.R."/>
            <person name="Bhat A."/>
            <person name="Loulou A."/>
            <person name="Kallel S."/>
        </authorList>
    </citation>
    <scope>NUCLEOTIDE SEQUENCE</scope>
    <source>
        <strain evidence="2">K-TC2</strain>
    </source>
</reference>
<feature type="domain" description="SGNH hydrolase-type esterase" evidence="1">
    <location>
        <begin position="8"/>
        <end position="139"/>
    </location>
</feature>
<accession>A0A9X3IKE7</accession>
<dbReference type="InterPro" id="IPR013830">
    <property type="entry name" value="SGNH_hydro"/>
</dbReference>